<sequence>MIDLTKLSTRELVALYNQIASGTTQRFESHAIGVERVGRKISQLQLAQSDVYAAMAACGIESPPMPNCGSDPEARTESAPEAVAPSEDSLPATEATIMEGASVDSAEPDAAEGSVTVGETPKAKEGQDLVDRRILDMLQALGPCKIGAMRERWKAEDPNFRTLAPTQQKGVMRRAVRRLEESGKITKDGGTIRNFVLGGVDFIFRRSSPLRTAGRR</sequence>
<keyword evidence="2" id="KW-0614">Plasmid</keyword>
<dbReference type="RefSeq" id="WP_137119255.1">
    <property type="nucleotide sequence ID" value="NZ_CP032328.1"/>
</dbReference>
<dbReference type="AlphaFoldDB" id="A0A4D8Q0W7"/>
<evidence type="ECO:0000313" key="3">
    <source>
        <dbReference type="Proteomes" id="UP000298595"/>
    </source>
</evidence>
<dbReference type="Proteomes" id="UP000298595">
    <property type="component" value="Plasmid p7"/>
</dbReference>
<reference evidence="2 3" key="1">
    <citation type="submission" date="2018-09" db="EMBL/GenBank/DDBJ databases">
        <title>Whole genome based analysis of evolution and adaptive divergence in Indian and Brazilian strains of Azospirillum brasilense.</title>
        <authorList>
            <person name="Singh C."/>
            <person name="Tripathi A.K."/>
        </authorList>
    </citation>
    <scope>NUCLEOTIDE SEQUENCE [LARGE SCALE GENOMIC DNA]</scope>
    <source>
        <strain evidence="2 3">MTCC4035</strain>
        <plasmid evidence="2 3">p7</plasmid>
    </source>
</reference>
<dbReference type="KEGG" id="aare:D3093_35555"/>
<organism evidence="2 3">
    <name type="scientific">Azospirillum argentinense</name>
    <dbReference type="NCBI Taxonomy" id="2970906"/>
    <lineage>
        <taxon>Bacteria</taxon>
        <taxon>Pseudomonadati</taxon>
        <taxon>Pseudomonadota</taxon>
        <taxon>Alphaproteobacteria</taxon>
        <taxon>Rhodospirillales</taxon>
        <taxon>Azospirillaceae</taxon>
        <taxon>Azospirillum</taxon>
    </lineage>
</organism>
<proteinExistence type="predicted"/>
<geneLocation type="plasmid" evidence="2 3">
    <name>p7</name>
</geneLocation>
<name>A0A4D8Q0W7_9PROT</name>
<protein>
    <submittedName>
        <fullName evidence="2">Uncharacterized protein</fullName>
    </submittedName>
</protein>
<feature type="region of interest" description="Disordered" evidence="1">
    <location>
        <begin position="66"/>
        <end position="124"/>
    </location>
</feature>
<dbReference type="EMBL" id="CP032328">
    <property type="protein sequence ID" value="QCO00560.1"/>
    <property type="molecule type" value="Genomic_DNA"/>
</dbReference>
<gene>
    <name evidence="2" type="ORF">D3093_35555</name>
</gene>
<evidence type="ECO:0000256" key="1">
    <source>
        <dbReference type="SAM" id="MobiDB-lite"/>
    </source>
</evidence>
<evidence type="ECO:0000313" key="2">
    <source>
        <dbReference type="EMBL" id="QCO00560.1"/>
    </source>
</evidence>
<accession>A0A4D8Q0W7</accession>